<feature type="chain" id="PRO_5031426281" description="Ubiquitin-like domain-containing protein" evidence="2">
    <location>
        <begin position="18"/>
        <end position="322"/>
    </location>
</feature>
<name>A0A7S0AJC2_9DINO</name>
<feature type="signal peptide" evidence="2">
    <location>
        <begin position="1"/>
        <end position="17"/>
    </location>
</feature>
<feature type="region of interest" description="Disordered" evidence="1">
    <location>
        <begin position="116"/>
        <end position="187"/>
    </location>
</feature>
<evidence type="ECO:0008006" key="4">
    <source>
        <dbReference type="Google" id="ProtNLM"/>
    </source>
</evidence>
<evidence type="ECO:0000313" key="3">
    <source>
        <dbReference type="EMBL" id="CAD8365872.1"/>
    </source>
</evidence>
<proteinExistence type="predicted"/>
<sequence length="322" mass="35279">MALRSALLSALAAVAAASSAGARPRTGEGDAVALVQRELSSAALPTGSPRAAFAPGDHVLVQLEDWPERSDGSSMVKGSVTGKGAKAGSYNVHLWVGPPRRREMLDVPGERLMDARAAEEAEAAKEAEREEAERKAEAERAEAERKAEAERREAERKAEVERQEAERKAEEEAKLEAARLAEEEEQARRQAEEEALARRASVHAKWEAVKAARLKDAGAEDAPLEVQQDVLRSEKFKEQLRAKAAEAHVKFVVKDPWGNEAAFDLAKKLPFNTVMGAACERLGLQKERARFSYRGKVVHPSDTIWVLDLGDHDVVMVKGPRK</sequence>
<gene>
    <name evidence="3" type="ORF">PBAH0796_LOCUS17600</name>
</gene>
<evidence type="ECO:0000256" key="2">
    <source>
        <dbReference type="SAM" id="SignalP"/>
    </source>
</evidence>
<dbReference type="EMBL" id="HBEG01028895">
    <property type="protein sequence ID" value="CAD8365872.1"/>
    <property type="molecule type" value="Transcribed_RNA"/>
</dbReference>
<dbReference type="InterPro" id="IPR029071">
    <property type="entry name" value="Ubiquitin-like_domsf"/>
</dbReference>
<dbReference type="SUPFAM" id="SSF54236">
    <property type="entry name" value="Ubiquitin-like"/>
    <property type="match status" value="1"/>
</dbReference>
<reference evidence="3" key="1">
    <citation type="submission" date="2021-01" db="EMBL/GenBank/DDBJ databases">
        <authorList>
            <person name="Corre E."/>
            <person name="Pelletier E."/>
            <person name="Niang G."/>
            <person name="Scheremetjew M."/>
            <person name="Finn R."/>
            <person name="Kale V."/>
            <person name="Holt S."/>
            <person name="Cochrane G."/>
            <person name="Meng A."/>
            <person name="Brown T."/>
            <person name="Cohen L."/>
        </authorList>
    </citation>
    <scope>NUCLEOTIDE SEQUENCE</scope>
    <source>
        <strain evidence="3">Pbaha01</strain>
    </source>
</reference>
<dbReference type="CDD" id="cd01763">
    <property type="entry name" value="Ubl_SUMO_like"/>
    <property type="match status" value="1"/>
</dbReference>
<keyword evidence="2" id="KW-0732">Signal</keyword>
<organism evidence="3">
    <name type="scientific">Pyrodinium bahamense</name>
    <dbReference type="NCBI Taxonomy" id="73915"/>
    <lineage>
        <taxon>Eukaryota</taxon>
        <taxon>Sar</taxon>
        <taxon>Alveolata</taxon>
        <taxon>Dinophyceae</taxon>
        <taxon>Gonyaulacales</taxon>
        <taxon>Pyrocystaceae</taxon>
        <taxon>Pyrodinium</taxon>
    </lineage>
</organism>
<dbReference type="AlphaFoldDB" id="A0A7S0AJC2"/>
<accession>A0A7S0AJC2</accession>
<evidence type="ECO:0000256" key="1">
    <source>
        <dbReference type="SAM" id="MobiDB-lite"/>
    </source>
</evidence>
<dbReference type="Gene3D" id="3.10.20.90">
    <property type="entry name" value="Phosphatidylinositol 3-kinase Catalytic Subunit, Chain A, domain 1"/>
    <property type="match status" value="1"/>
</dbReference>
<protein>
    <recommendedName>
        <fullName evidence="4">Ubiquitin-like domain-containing protein</fullName>
    </recommendedName>
</protein>